<feature type="compositionally biased region" description="Low complexity" evidence="4">
    <location>
        <begin position="1111"/>
        <end position="1124"/>
    </location>
</feature>
<feature type="region of interest" description="Disordered" evidence="4">
    <location>
        <begin position="295"/>
        <end position="352"/>
    </location>
</feature>
<keyword evidence="6" id="KW-0808">Transferase</keyword>
<evidence type="ECO:0000256" key="3">
    <source>
        <dbReference type="PROSITE-ProRule" id="PRU10141"/>
    </source>
</evidence>
<reference evidence="6 7" key="1">
    <citation type="journal article" date="2015" name="Fungal Genet. Biol.">
        <title>Evolution of novel wood decay mechanisms in Agaricales revealed by the genome sequences of Fistulina hepatica and Cylindrobasidium torrendii.</title>
        <authorList>
            <person name="Floudas D."/>
            <person name="Held B.W."/>
            <person name="Riley R."/>
            <person name="Nagy L.G."/>
            <person name="Koehler G."/>
            <person name="Ransdell A.S."/>
            <person name="Younus H."/>
            <person name="Chow J."/>
            <person name="Chiniquy J."/>
            <person name="Lipzen A."/>
            <person name="Tritt A."/>
            <person name="Sun H."/>
            <person name="Haridas S."/>
            <person name="LaButti K."/>
            <person name="Ohm R.A."/>
            <person name="Kues U."/>
            <person name="Blanchette R.A."/>
            <person name="Grigoriev I.V."/>
            <person name="Minto R.E."/>
            <person name="Hibbett D.S."/>
        </authorList>
    </citation>
    <scope>NUCLEOTIDE SEQUENCE [LARGE SCALE GENOMIC DNA]</scope>
    <source>
        <strain evidence="6 7">FP15055 ss-10</strain>
    </source>
</reference>
<feature type="compositionally biased region" description="Polar residues" evidence="4">
    <location>
        <begin position="587"/>
        <end position="610"/>
    </location>
</feature>
<dbReference type="GO" id="GO:0005737">
    <property type="term" value="C:cytoplasm"/>
    <property type="evidence" value="ECO:0007669"/>
    <property type="project" value="TreeGrafter"/>
</dbReference>
<protein>
    <submittedName>
        <fullName evidence="6">Pkinase-domain-containing protein</fullName>
    </submittedName>
</protein>
<dbReference type="FunFam" id="1.10.510.10:FF:000571">
    <property type="entry name" value="Maternal embryonic leucine zipper kinase"/>
    <property type="match status" value="1"/>
</dbReference>
<dbReference type="PANTHER" id="PTHR24346:SF110">
    <property type="entry name" value="NON-SPECIFIC SERINE_THREONINE PROTEIN KINASE"/>
    <property type="match status" value="1"/>
</dbReference>
<dbReference type="Pfam" id="PF00069">
    <property type="entry name" value="Pkinase"/>
    <property type="match status" value="1"/>
</dbReference>
<sequence length="1207" mass="131865">MSTGNTHKHSGSISQNQKAQLANAYNELGKELSSSKIRVVGNYTLGRVIGEGAYGKVRMGTHRLTSTRVAIKQIPKSVSATLTREIHHHRQLHHPNITQMYEVIATESSVWIVTELCSGGELFDYLVEKGRLSEEETKVMFGQLCLAVAYTHEKGIVHRDLKLENVLLDERCRVKLGDFGFTREFERGALMETFCGTTGYAAPEMLQGKKYTGPEVDVWSLGVIMYTLLTGTLPFDDDDESVMRDKIIRGEFEDPEWLSIEARDLLQSILTKDTSKRFTISQILSHTWFTTRPTFQEDSPDHLSPIVARRTPSPVPEAEDSALSSEASNNSDTTCVSSGSSPSTPPDLDDPFIDASLKEALYANASQTTIRKSVDESRTTAFPETVFEEDDAMLDVPSAHRRSSSSSRAPPPTYPARTPARTKRRSMSSTLSDPDAPEMERTPTFQTMQQSRDIDFQSLLSTPAPIIFSTPLERDLLNNLSNMGFDLGQIVYSVLNDACDASGALWWILKRKAERKLLEEGEQAPTPESPAVEKAVSRARARNHISTSTQTETQIPGPISVARAPMFALVPPTPTMAGRPSTPPQRPTVSPASRTLTPTSSMIIDQSRSPPGSLKEKEIKGRKGRAGSVSIMQRATTALEAAGLVRKKSSDAIDKEREKERKKEEDKERKRTEEADRKSQNNDDPRSSNGSGKSSIKSPPLSSHQPSTPPPTDISHQVGIGASPWVLADSRSSSPQPRDSAASPPGTLDIPDDFMPTSASAPDFGQGSSSSRKGAHGANRNRANILSAFRLWFNEDRKGKRKDNAIPVAGPSGTPRPAMGPQYSSGSMKRRTSEPRVSRFGRGGKRRNRGSVSSRRSSSVNSRRSSINSVQMVVMDSPSVLPGRRSFGAHTPNSERDHTSRPSSVRSFSLGNAPRHRKSPSVSSAGSARLGTASPSIQKYHRRGGSGSSTRVVRQASGRPMHVRSNSTTSSIHSPTSSRPTSYHEYSDDGGYRTGSPFRPHSRRSMDSDMTPRKGATYVKRSAYLNGGSMSRSSWKKSWGLEPPGWQTRTAHHPVEVLSISPPAVEGPASLRDVFSGRPSLSLGDESDWVDEDDDDLPSFAGGLGQITHPSSSTTVSSMSVSHSMRIESAVTLSSPPSRRRQGKRAGKGREEVPAALVRKHSGSGRTSPVERETVPEARGSRRQLPPGRSGPAFKLAIQEEEEEEEE</sequence>
<dbReference type="InterPro" id="IPR000719">
    <property type="entry name" value="Prot_kinase_dom"/>
</dbReference>
<evidence type="ECO:0000256" key="2">
    <source>
        <dbReference type="ARBA" id="ARBA00022840"/>
    </source>
</evidence>
<feature type="compositionally biased region" description="Basic and acidic residues" evidence="4">
    <location>
        <begin position="648"/>
        <end position="686"/>
    </location>
</feature>
<dbReference type="STRING" id="1314674.A0A0D7BRS3"/>
<dbReference type="PROSITE" id="PS00108">
    <property type="entry name" value="PROTEIN_KINASE_ST"/>
    <property type="match status" value="1"/>
</dbReference>
<keyword evidence="1 3" id="KW-0547">Nucleotide-binding</keyword>
<feature type="compositionally biased region" description="Low complexity" evidence="4">
    <location>
        <begin position="964"/>
        <end position="981"/>
    </location>
</feature>
<dbReference type="EMBL" id="KN880445">
    <property type="protein sequence ID" value="KIY72306.1"/>
    <property type="molecule type" value="Genomic_DNA"/>
</dbReference>
<feature type="compositionally biased region" description="Low complexity" evidence="4">
    <location>
        <begin position="687"/>
        <end position="703"/>
    </location>
</feature>
<gene>
    <name evidence="6" type="ORF">CYLTODRAFT_450039</name>
</gene>
<keyword evidence="7" id="KW-1185">Reference proteome</keyword>
<dbReference type="SMART" id="SM00220">
    <property type="entry name" value="S_TKc"/>
    <property type="match status" value="1"/>
</dbReference>
<feature type="compositionally biased region" description="Basic and acidic residues" evidence="4">
    <location>
        <begin position="794"/>
        <end position="804"/>
    </location>
</feature>
<evidence type="ECO:0000313" key="7">
    <source>
        <dbReference type="Proteomes" id="UP000054007"/>
    </source>
</evidence>
<proteinExistence type="predicted"/>
<feature type="compositionally biased region" description="Basic residues" evidence="4">
    <location>
        <begin position="1138"/>
        <end position="1147"/>
    </location>
</feature>
<dbReference type="GO" id="GO:0035556">
    <property type="term" value="P:intracellular signal transduction"/>
    <property type="evidence" value="ECO:0007669"/>
    <property type="project" value="TreeGrafter"/>
</dbReference>
<evidence type="ECO:0000256" key="4">
    <source>
        <dbReference type="SAM" id="MobiDB-lite"/>
    </source>
</evidence>
<feature type="compositionally biased region" description="Acidic residues" evidence="4">
    <location>
        <begin position="1085"/>
        <end position="1097"/>
    </location>
</feature>
<dbReference type="GO" id="GO:0004674">
    <property type="term" value="F:protein serine/threonine kinase activity"/>
    <property type="evidence" value="ECO:0007669"/>
    <property type="project" value="TreeGrafter"/>
</dbReference>
<dbReference type="AlphaFoldDB" id="A0A0D7BRS3"/>
<feature type="compositionally biased region" description="Polar residues" evidence="4">
    <location>
        <begin position="901"/>
        <end position="910"/>
    </location>
</feature>
<feature type="compositionally biased region" description="Low complexity" evidence="4">
    <location>
        <begin position="321"/>
        <end position="342"/>
    </location>
</feature>
<dbReference type="PROSITE" id="PS00107">
    <property type="entry name" value="PROTEIN_KINASE_ATP"/>
    <property type="match status" value="1"/>
</dbReference>
<keyword evidence="6" id="KW-0418">Kinase</keyword>
<feature type="region of interest" description="Disordered" evidence="4">
    <location>
        <begin position="794"/>
        <end position="1017"/>
    </location>
</feature>
<feature type="binding site" evidence="3">
    <location>
        <position position="72"/>
    </location>
    <ligand>
        <name>ATP</name>
        <dbReference type="ChEBI" id="CHEBI:30616"/>
    </ligand>
</feature>
<feature type="region of interest" description="Disordered" evidence="4">
    <location>
        <begin position="369"/>
        <end position="448"/>
    </location>
</feature>
<evidence type="ECO:0000313" key="6">
    <source>
        <dbReference type="EMBL" id="KIY72306.1"/>
    </source>
</evidence>
<feature type="compositionally biased region" description="Basic and acidic residues" evidence="4">
    <location>
        <begin position="1169"/>
        <end position="1180"/>
    </location>
</feature>
<accession>A0A0D7BRS3</accession>
<evidence type="ECO:0000259" key="5">
    <source>
        <dbReference type="PROSITE" id="PS50011"/>
    </source>
</evidence>
<dbReference type="SUPFAM" id="SSF56112">
    <property type="entry name" value="Protein kinase-like (PK-like)"/>
    <property type="match status" value="1"/>
</dbReference>
<feature type="region of interest" description="Disordered" evidence="4">
    <location>
        <begin position="572"/>
        <end position="781"/>
    </location>
</feature>
<evidence type="ECO:0000256" key="1">
    <source>
        <dbReference type="ARBA" id="ARBA00022741"/>
    </source>
</evidence>
<dbReference type="InterPro" id="IPR011009">
    <property type="entry name" value="Kinase-like_dom_sf"/>
</dbReference>
<name>A0A0D7BRS3_9AGAR</name>
<dbReference type="PANTHER" id="PTHR24346">
    <property type="entry name" value="MAP/MICROTUBULE AFFINITY-REGULATING KINASE"/>
    <property type="match status" value="1"/>
</dbReference>
<organism evidence="6 7">
    <name type="scientific">Cylindrobasidium torrendii FP15055 ss-10</name>
    <dbReference type="NCBI Taxonomy" id="1314674"/>
    <lineage>
        <taxon>Eukaryota</taxon>
        <taxon>Fungi</taxon>
        <taxon>Dikarya</taxon>
        <taxon>Basidiomycota</taxon>
        <taxon>Agaricomycotina</taxon>
        <taxon>Agaricomycetes</taxon>
        <taxon>Agaricomycetidae</taxon>
        <taxon>Agaricales</taxon>
        <taxon>Marasmiineae</taxon>
        <taxon>Physalacriaceae</taxon>
        <taxon>Cylindrobasidium</taxon>
    </lineage>
</organism>
<feature type="region of interest" description="Disordered" evidence="4">
    <location>
        <begin position="1078"/>
        <end position="1207"/>
    </location>
</feature>
<dbReference type="GO" id="GO:0005524">
    <property type="term" value="F:ATP binding"/>
    <property type="evidence" value="ECO:0007669"/>
    <property type="project" value="UniProtKB-UniRule"/>
</dbReference>
<dbReference type="InterPro" id="IPR017441">
    <property type="entry name" value="Protein_kinase_ATP_BS"/>
</dbReference>
<feature type="compositionally biased region" description="Low complexity" evidence="4">
    <location>
        <begin position="728"/>
        <end position="745"/>
    </location>
</feature>
<dbReference type="InterPro" id="IPR008271">
    <property type="entry name" value="Ser/Thr_kinase_AS"/>
</dbReference>
<feature type="domain" description="Protein kinase" evidence="5">
    <location>
        <begin position="43"/>
        <end position="289"/>
    </location>
</feature>
<dbReference type="Proteomes" id="UP000054007">
    <property type="component" value="Unassembled WGS sequence"/>
</dbReference>
<dbReference type="CDD" id="cd14003">
    <property type="entry name" value="STKc_AMPK-like"/>
    <property type="match status" value="1"/>
</dbReference>
<feature type="compositionally biased region" description="Low complexity" evidence="4">
    <location>
        <begin position="850"/>
        <end position="870"/>
    </location>
</feature>
<dbReference type="PROSITE" id="PS50011">
    <property type="entry name" value="PROTEIN_KINASE_DOM"/>
    <property type="match status" value="1"/>
</dbReference>
<keyword evidence="2 3" id="KW-0067">ATP-binding</keyword>
<dbReference type="OrthoDB" id="504170at2759"/>
<dbReference type="Gene3D" id="1.10.510.10">
    <property type="entry name" value="Transferase(Phosphotransferase) domain 1"/>
    <property type="match status" value="1"/>
</dbReference>